<organism evidence="2 3">
    <name type="scientific">Streptomyces sp. 900129855</name>
    <dbReference type="NCBI Taxonomy" id="3155129"/>
    <lineage>
        <taxon>Bacteria</taxon>
        <taxon>Bacillati</taxon>
        <taxon>Actinomycetota</taxon>
        <taxon>Actinomycetes</taxon>
        <taxon>Kitasatosporales</taxon>
        <taxon>Streptomycetaceae</taxon>
        <taxon>Streptomyces</taxon>
    </lineage>
</organism>
<dbReference type="EMBL" id="JBEZVE010000008">
    <property type="protein sequence ID" value="MEU3782078.1"/>
    <property type="molecule type" value="Genomic_DNA"/>
</dbReference>
<protein>
    <submittedName>
        <fullName evidence="2">Helix-turn-helix domain-containing protein</fullName>
    </submittedName>
</protein>
<accession>A0ABV2ZHP4</accession>
<name>A0ABV2ZHP4_9ACTN</name>
<dbReference type="Gene3D" id="1.10.10.2840">
    <property type="entry name" value="PucR C-terminal helix-turn-helix domain"/>
    <property type="match status" value="1"/>
</dbReference>
<reference evidence="2 3" key="1">
    <citation type="submission" date="2024-06" db="EMBL/GenBank/DDBJ databases">
        <title>The Natural Products Discovery Center: Release of the First 8490 Sequenced Strains for Exploring Actinobacteria Biosynthetic Diversity.</title>
        <authorList>
            <person name="Kalkreuter E."/>
            <person name="Kautsar S.A."/>
            <person name="Yang D."/>
            <person name="Bader C.D."/>
            <person name="Teijaro C.N."/>
            <person name="Fluegel L."/>
            <person name="Davis C.M."/>
            <person name="Simpson J.R."/>
            <person name="Lauterbach L."/>
            <person name="Steele A.D."/>
            <person name="Gui C."/>
            <person name="Meng S."/>
            <person name="Li G."/>
            <person name="Viehrig K."/>
            <person name="Ye F."/>
            <person name="Su P."/>
            <person name="Kiefer A.F."/>
            <person name="Nichols A."/>
            <person name="Cepeda A.J."/>
            <person name="Yan W."/>
            <person name="Fan B."/>
            <person name="Jiang Y."/>
            <person name="Adhikari A."/>
            <person name="Zheng C.-J."/>
            <person name="Schuster L."/>
            <person name="Cowan T.M."/>
            <person name="Smanski M.J."/>
            <person name="Chevrette M.G."/>
            <person name="De Carvalho L.P.S."/>
            <person name="Shen B."/>
        </authorList>
    </citation>
    <scope>NUCLEOTIDE SEQUENCE [LARGE SCALE GENOMIC DNA]</scope>
    <source>
        <strain evidence="2 3">NPDC033843</strain>
    </source>
</reference>
<dbReference type="RefSeq" id="WP_334574605.1">
    <property type="nucleotide sequence ID" value="NZ_JBEZVE010000008.1"/>
</dbReference>
<keyword evidence="3" id="KW-1185">Reference proteome</keyword>
<dbReference type="PANTHER" id="PTHR33744">
    <property type="entry name" value="CARBOHYDRATE DIACID REGULATOR"/>
    <property type="match status" value="1"/>
</dbReference>
<dbReference type="InterPro" id="IPR025736">
    <property type="entry name" value="PucR_C-HTH_dom"/>
</dbReference>
<sequence length="570" mass="59043">MSLETPTLRSLLAFEDGDAVRLVCAPAAPDTVVTRIAVGLDDLGPRPERRGPAEGEGVLLLAVGAAPDAGTVREAARRGACAVVLGEVREGAAGEVGDAGEGAAGEVGDAGEPLTGAVAAARESGIALLVRAEGVDWAEAAALLRSALSYARAGDGEDTDALRGPAAPSLAVLAARVAAQVKGSITIEDTRLRVLAHSATGPGADALRRTVILGGRVPDWRVAELRRSGLLRALWTSEDVIHRPADGDNPERLVVAVRSGREVLGSIWAAADDAALAPDAARYLRTAAGLAAPLLVRERLRESGTAHRREAALRGLLRGLGDRRTHAWSLGLSPDAPCAVVVAERQPGAPADDRALDVLVLEVSAHRPGTGIMRDGDRVALLLTGAASAADHEAAVRGVVRDLDAVVSSLPGSAAVWLGVGPVGTPERACLSYDRAVLVVRALREREARASAAGRPRPPRHADAAGAGAALEVLRILDAARPVWESGGGPVHDLIRTDLAAGGELVRTLAAYLDAGGDVAEAARRLVVHPNTLRYRLGRVRERYGVDLDDADARLLLTLAVRLAARPPEH</sequence>
<evidence type="ECO:0000313" key="3">
    <source>
        <dbReference type="Proteomes" id="UP001550739"/>
    </source>
</evidence>
<proteinExistence type="predicted"/>
<dbReference type="InterPro" id="IPR051448">
    <property type="entry name" value="CdaR-like_regulators"/>
</dbReference>
<dbReference type="InterPro" id="IPR042070">
    <property type="entry name" value="PucR_C-HTH_sf"/>
</dbReference>
<gene>
    <name evidence="2" type="ORF">AB0E89_16150</name>
</gene>
<comment type="caution">
    <text evidence="2">The sequence shown here is derived from an EMBL/GenBank/DDBJ whole genome shotgun (WGS) entry which is preliminary data.</text>
</comment>
<dbReference type="Proteomes" id="UP001550739">
    <property type="component" value="Unassembled WGS sequence"/>
</dbReference>
<feature type="domain" description="PucR C-terminal helix-turn-helix" evidence="1">
    <location>
        <begin position="505"/>
        <end position="563"/>
    </location>
</feature>
<dbReference type="PANTHER" id="PTHR33744:SF17">
    <property type="entry name" value="CONSERVED PROTEIN"/>
    <property type="match status" value="1"/>
</dbReference>
<evidence type="ECO:0000313" key="2">
    <source>
        <dbReference type="EMBL" id="MEU3782078.1"/>
    </source>
</evidence>
<evidence type="ECO:0000259" key="1">
    <source>
        <dbReference type="Pfam" id="PF13556"/>
    </source>
</evidence>
<dbReference type="Pfam" id="PF13556">
    <property type="entry name" value="HTH_30"/>
    <property type="match status" value="1"/>
</dbReference>